<evidence type="ECO:0000259" key="2">
    <source>
        <dbReference type="Pfam" id="PF03968"/>
    </source>
</evidence>
<proteinExistence type="predicted"/>
<dbReference type="KEGG" id="fper:ACH24_02430"/>
<accession>A0AAC9EU66</accession>
<dbReference type="EMBL" id="CP012505">
    <property type="protein sequence ID" value="ALB01594.1"/>
    <property type="molecule type" value="Genomic_DNA"/>
</dbReference>
<keyword evidence="4" id="KW-1185">Reference proteome</keyword>
<gene>
    <name evidence="3" type="ORF">ACH24_02430</name>
</gene>
<evidence type="ECO:0000313" key="3">
    <source>
        <dbReference type="EMBL" id="ALB01594.1"/>
    </source>
</evidence>
<evidence type="ECO:0000313" key="4">
    <source>
        <dbReference type="Proteomes" id="UP000242800"/>
    </source>
</evidence>
<dbReference type="Pfam" id="PF03968">
    <property type="entry name" value="LptD_N"/>
    <property type="match status" value="1"/>
</dbReference>
<feature type="signal peptide" evidence="1">
    <location>
        <begin position="1"/>
        <end position="20"/>
    </location>
</feature>
<dbReference type="Gene3D" id="2.60.450.10">
    <property type="entry name" value="Lipopolysaccharide (LPS) transport protein A like domain"/>
    <property type="match status" value="1"/>
</dbReference>
<reference evidence="3 4" key="1">
    <citation type="journal article" date="2016" name="Int. J. Syst. Evol. Microbiol.">
        <title>Reclassification of Wolbachia persica as Francisella persica comb. nov. and emended description of the family Francisellaceae.</title>
        <authorList>
            <person name="Larson M.A."/>
            <person name="Nalbantoglu U."/>
            <person name="Sayood K."/>
            <person name="Zentz E.B."/>
            <person name="Cer R.Z."/>
            <person name="Iwen P.C."/>
            <person name="Francesconi S.C."/>
            <person name="Bishop-Lilly K.A."/>
            <person name="Mokashi V.P."/>
            <person name="Sjostedt A."/>
            <person name="Hinrichs S.H."/>
        </authorList>
    </citation>
    <scope>NUCLEOTIDE SEQUENCE [LARGE SCALE GENOMIC DNA]</scope>
    <source>
        <strain evidence="3 4">FSC845</strain>
    </source>
</reference>
<feature type="chain" id="PRO_5041909924" description="Organic solvent tolerance-like N-terminal domain-containing protein" evidence="1">
    <location>
        <begin position="21"/>
        <end position="291"/>
    </location>
</feature>
<protein>
    <recommendedName>
        <fullName evidence="2">Organic solvent tolerance-like N-terminal domain-containing protein</fullName>
    </recommendedName>
</protein>
<evidence type="ECO:0000256" key="1">
    <source>
        <dbReference type="SAM" id="SignalP"/>
    </source>
</evidence>
<dbReference type="AlphaFoldDB" id="A0AAC9EU66"/>
<organism evidence="3 4">
    <name type="scientific">Francisella persica ATCC VR-331</name>
    <dbReference type="NCBI Taxonomy" id="1086726"/>
    <lineage>
        <taxon>Bacteria</taxon>
        <taxon>Pseudomonadati</taxon>
        <taxon>Pseudomonadota</taxon>
        <taxon>Gammaproteobacteria</taxon>
        <taxon>Thiotrichales</taxon>
        <taxon>Francisellaceae</taxon>
        <taxon>Francisella</taxon>
    </lineage>
</organism>
<feature type="domain" description="Organic solvent tolerance-like N-terminal" evidence="2">
    <location>
        <begin position="142"/>
        <end position="235"/>
    </location>
</feature>
<dbReference type="Proteomes" id="UP000242800">
    <property type="component" value="Chromosome"/>
</dbReference>
<sequence length="291" mass="33216">MQRARLLIVISLLFVSNAFSNVEGNKVDYSSPIYNSSLQDDNVTDEEKENNSDDNNLKEYGPVTICADNAVYDDNQGILTYLGNVFVMQIHNKHILCHQPSSFKKSINYFIRDNSLPFKQLQQKWLEQAKLLCSQERECNFISGQKLIIKLDKDRKVKTFIMLSEGDEKSQFYTFPTNSNPNYTNLKTVTRGPIQGSSIKIVYDVYDKHLELYKKAIAFQNDNVYKGEKVIFDIAHDLISIPGSENRRSTIILDGVQNQTRVNTGLTPISDYQKDSQRGSVIGLNTYNSNI</sequence>
<keyword evidence="1" id="KW-0732">Signal</keyword>
<name>A0AAC9EU66_9GAMM</name>
<dbReference type="RefSeq" id="WP_064461010.1">
    <property type="nucleotide sequence ID" value="NZ_CP012505.1"/>
</dbReference>
<dbReference type="InterPro" id="IPR005653">
    <property type="entry name" value="OstA-like_N"/>
</dbReference>